<gene>
    <name evidence="2" type="ORF">AX774_g3692</name>
</gene>
<feature type="non-terminal residue" evidence="2">
    <location>
        <position position="108"/>
    </location>
</feature>
<evidence type="ECO:0000256" key="1">
    <source>
        <dbReference type="SAM" id="MobiDB-lite"/>
    </source>
</evidence>
<dbReference type="EMBL" id="LSSK01000589">
    <property type="protein sequence ID" value="OMH82808.1"/>
    <property type="molecule type" value="Genomic_DNA"/>
</dbReference>
<dbReference type="OrthoDB" id="5599171at2759"/>
<feature type="compositionally biased region" description="Polar residues" evidence="1">
    <location>
        <begin position="33"/>
        <end position="45"/>
    </location>
</feature>
<feature type="compositionally biased region" description="Low complexity" evidence="1">
    <location>
        <begin position="17"/>
        <end position="32"/>
    </location>
</feature>
<dbReference type="AlphaFoldDB" id="A0A1R1PPC0"/>
<evidence type="ECO:0000313" key="2">
    <source>
        <dbReference type="EMBL" id="OMH82808.1"/>
    </source>
</evidence>
<keyword evidence="3" id="KW-1185">Reference proteome</keyword>
<organism evidence="2 3">
    <name type="scientific">Zancudomyces culisetae</name>
    <name type="common">Gut fungus</name>
    <name type="synonym">Smittium culisetae</name>
    <dbReference type="NCBI Taxonomy" id="1213189"/>
    <lineage>
        <taxon>Eukaryota</taxon>
        <taxon>Fungi</taxon>
        <taxon>Fungi incertae sedis</taxon>
        <taxon>Zoopagomycota</taxon>
        <taxon>Kickxellomycotina</taxon>
        <taxon>Harpellomycetes</taxon>
        <taxon>Harpellales</taxon>
        <taxon>Legeriomycetaceae</taxon>
        <taxon>Zancudomyces</taxon>
    </lineage>
</organism>
<proteinExistence type="predicted"/>
<evidence type="ECO:0000313" key="3">
    <source>
        <dbReference type="Proteomes" id="UP000188320"/>
    </source>
</evidence>
<reference evidence="3" key="1">
    <citation type="submission" date="2017-01" db="EMBL/GenBank/DDBJ databases">
        <authorList>
            <person name="Wang Y."/>
            <person name="White M."/>
            <person name="Kvist S."/>
            <person name="Moncalvo J.-M."/>
        </authorList>
    </citation>
    <scope>NUCLEOTIDE SEQUENCE [LARGE SCALE GENOMIC DNA]</scope>
    <source>
        <strain evidence="3">COL-18-3</strain>
    </source>
</reference>
<protein>
    <submittedName>
        <fullName evidence="2">Uncharacterized protein</fullName>
    </submittedName>
</protein>
<name>A0A1R1PPC0_ZANCU</name>
<sequence>MRFDSRPAQTQLYEVQNQISSSSTNIGTNSSQFPLVSSDNPNSPSAKKLDQKNTKPLKDESYKFLKDAQMVFFPAVPRHLRDGYMQFKVSYHKKRELSKKRLMGKPNS</sequence>
<dbReference type="Proteomes" id="UP000188320">
    <property type="component" value="Unassembled WGS sequence"/>
</dbReference>
<accession>A0A1R1PPC0</accession>
<feature type="region of interest" description="Disordered" evidence="1">
    <location>
        <begin position="17"/>
        <end position="55"/>
    </location>
</feature>
<comment type="caution">
    <text evidence="2">The sequence shown here is derived from an EMBL/GenBank/DDBJ whole genome shotgun (WGS) entry which is preliminary data.</text>
</comment>